<keyword evidence="3" id="KW-1185">Reference proteome</keyword>
<sequence>MRKDKEKKEEKRKSKQRGKKRQGMSLPRQHSRPPTQLSWPVCSLQQDTKLHQGVRHECRTSSPPPVDPSP</sequence>
<feature type="compositionally biased region" description="Basic and acidic residues" evidence="1">
    <location>
        <begin position="1"/>
        <end position="12"/>
    </location>
</feature>
<accession>A0A5B7G7N9</accession>
<dbReference type="AlphaFoldDB" id="A0A5B7G7N9"/>
<comment type="caution">
    <text evidence="2">The sequence shown here is derived from an EMBL/GenBank/DDBJ whole genome shotgun (WGS) entry which is preliminary data.</text>
</comment>
<feature type="compositionally biased region" description="Basic and acidic residues" evidence="1">
    <location>
        <begin position="48"/>
        <end position="59"/>
    </location>
</feature>
<protein>
    <submittedName>
        <fullName evidence="2">Uncharacterized protein</fullName>
    </submittedName>
</protein>
<feature type="compositionally biased region" description="Polar residues" evidence="1">
    <location>
        <begin position="32"/>
        <end position="47"/>
    </location>
</feature>
<reference evidence="2 3" key="1">
    <citation type="submission" date="2019-05" db="EMBL/GenBank/DDBJ databases">
        <title>Another draft genome of Portunus trituberculatus and its Hox gene families provides insights of decapod evolution.</title>
        <authorList>
            <person name="Jeong J.-H."/>
            <person name="Song I."/>
            <person name="Kim S."/>
            <person name="Choi T."/>
            <person name="Kim D."/>
            <person name="Ryu S."/>
            <person name="Kim W."/>
        </authorList>
    </citation>
    <scope>NUCLEOTIDE SEQUENCE [LARGE SCALE GENOMIC DNA]</scope>
    <source>
        <tissue evidence="2">Muscle</tissue>
    </source>
</reference>
<proteinExistence type="predicted"/>
<dbReference type="Proteomes" id="UP000324222">
    <property type="component" value="Unassembled WGS sequence"/>
</dbReference>
<evidence type="ECO:0000313" key="2">
    <source>
        <dbReference type="EMBL" id="MPC53577.1"/>
    </source>
</evidence>
<evidence type="ECO:0000313" key="3">
    <source>
        <dbReference type="Proteomes" id="UP000324222"/>
    </source>
</evidence>
<feature type="region of interest" description="Disordered" evidence="1">
    <location>
        <begin position="1"/>
        <end position="70"/>
    </location>
</feature>
<organism evidence="2 3">
    <name type="scientific">Portunus trituberculatus</name>
    <name type="common">Swimming crab</name>
    <name type="synonym">Neptunus trituberculatus</name>
    <dbReference type="NCBI Taxonomy" id="210409"/>
    <lineage>
        <taxon>Eukaryota</taxon>
        <taxon>Metazoa</taxon>
        <taxon>Ecdysozoa</taxon>
        <taxon>Arthropoda</taxon>
        <taxon>Crustacea</taxon>
        <taxon>Multicrustacea</taxon>
        <taxon>Malacostraca</taxon>
        <taxon>Eumalacostraca</taxon>
        <taxon>Eucarida</taxon>
        <taxon>Decapoda</taxon>
        <taxon>Pleocyemata</taxon>
        <taxon>Brachyura</taxon>
        <taxon>Eubrachyura</taxon>
        <taxon>Portunoidea</taxon>
        <taxon>Portunidae</taxon>
        <taxon>Portuninae</taxon>
        <taxon>Portunus</taxon>
    </lineage>
</organism>
<gene>
    <name evidence="2" type="ORF">E2C01_047472</name>
</gene>
<dbReference type="EMBL" id="VSRR010011730">
    <property type="protein sequence ID" value="MPC53577.1"/>
    <property type="molecule type" value="Genomic_DNA"/>
</dbReference>
<feature type="compositionally biased region" description="Basic residues" evidence="1">
    <location>
        <begin position="13"/>
        <end position="22"/>
    </location>
</feature>
<evidence type="ECO:0000256" key="1">
    <source>
        <dbReference type="SAM" id="MobiDB-lite"/>
    </source>
</evidence>
<name>A0A5B7G7N9_PORTR</name>